<dbReference type="Gene3D" id="1.25.10.10">
    <property type="entry name" value="Leucine-rich Repeat Variant"/>
    <property type="match status" value="1"/>
</dbReference>
<evidence type="ECO:0000313" key="8">
    <source>
        <dbReference type="Proteomes" id="UP000664534"/>
    </source>
</evidence>
<reference evidence="7" key="1">
    <citation type="submission" date="2021-03" db="EMBL/GenBank/DDBJ databases">
        <authorList>
            <person name="Tagirdzhanova G."/>
        </authorList>
    </citation>
    <scope>NUCLEOTIDE SEQUENCE</scope>
</reference>
<keyword evidence="2" id="KW-0813">Transport</keyword>
<dbReference type="SUPFAM" id="SSF48371">
    <property type="entry name" value="ARM repeat"/>
    <property type="match status" value="1"/>
</dbReference>
<dbReference type="EMBL" id="CAJPDT010000019">
    <property type="protein sequence ID" value="CAF9917948.1"/>
    <property type="molecule type" value="Genomic_DNA"/>
</dbReference>
<proteinExistence type="predicted"/>
<dbReference type="InterPro" id="IPR016024">
    <property type="entry name" value="ARM-type_fold"/>
</dbReference>
<keyword evidence="4" id="KW-0539">Nucleus</keyword>
<keyword evidence="8" id="KW-1185">Reference proteome</keyword>
<gene>
    <name evidence="7" type="ORF">IMSHALPRED_003790</name>
</gene>
<evidence type="ECO:0000256" key="5">
    <source>
        <dbReference type="SAM" id="MobiDB-lite"/>
    </source>
</evidence>
<feature type="domain" description="Importin N-terminal" evidence="6">
    <location>
        <begin position="23"/>
        <end position="100"/>
    </location>
</feature>
<dbReference type="GO" id="GO:0031267">
    <property type="term" value="F:small GTPase binding"/>
    <property type="evidence" value="ECO:0007669"/>
    <property type="project" value="InterPro"/>
</dbReference>
<dbReference type="InterPro" id="IPR056840">
    <property type="entry name" value="HEAT_IPO9_central"/>
</dbReference>
<dbReference type="GO" id="GO:0005635">
    <property type="term" value="C:nuclear envelope"/>
    <property type="evidence" value="ECO:0007669"/>
    <property type="project" value="TreeGrafter"/>
</dbReference>
<feature type="region of interest" description="Disordered" evidence="5">
    <location>
        <begin position="943"/>
        <end position="969"/>
    </location>
</feature>
<dbReference type="PANTHER" id="PTHR10997:SF9">
    <property type="entry name" value="IMPORTIN-9"/>
    <property type="match status" value="1"/>
</dbReference>
<accession>A0A8H3IGN0</accession>
<dbReference type="Pfam" id="PF25018">
    <property type="entry name" value="HEAT_IPO9_c"/>
    <property type="match status" value="1"/>
</dbReference>
<evidence type="ECO:0000256" key="1">
    <source>
        <dbReference type="ARBA" id="ARBA00004123"/>
    </source>
</evidence>
<evidence type="ECO:0000256" key="2">
    <source>
        <dbReference type="ARBA" id="ARBA00022448"/>
    </source>
</evidence>
<organism evidence="7 8">
    <name type="scientific">Imshaugia aleurites</name>
    <dbReference type="NCBI Taxonomy" id="172621"/>
    <lineage>
        <taxon>Eukaryota</taxon>
        <taxon>Fungi</taxon>
        <taxon>Dikarya</taxon>
        <taxon>Ascomycota</taxon>
        <taxon>Pezizomycotina</taxon>
        <taxon>Lecanoromycetes</taxon>
        <taxon>OSLEUM clade</taxon>
        <taxon>Lecanoromycetidae</taxon>
        <taxon>Lecanorales</taxon>
        <taxon>Lecanorineae</taxon>
        <taxon>Parmeliaceae</taxon>
        <taxon>Imshaugia</taxon>
    </lineage>
</organism>
<evidence type="ECO:0000256" key="3">
    <source>
        <dbReference type="ARBA" id="ARBA00022927"/>
    </source>
</evidence>
<dbReference type="InterPro" id="IPR001494">
    <property type="entry name" value="Importin-beta_N"/>
</dbReference>
<evidence type="ECO:0000259" key="6">
    <source>
        <dbReference type="PROSITE" id="PS50166"/>
    </source>
</evidence>
<comment type="caution">
    <text evidence="7">The sequence shown here is derived from an EMBL/GenBank/DDBJ whole genome shotgun (WGS) entry which is preliminary data.</text>
</comment>
<dbReference type="PROSITE" id="PS50166">
    <property type="entry name" value="IMPORTIN_B_NT"/>
    <property type="match status" value="1"/>
</dbReference>
<comment type="subcellular location">
    <subcellularLocation>
        <location evidence="1">Nucleus</location>
    </subcellularLocation>
</comment>
<keyword evidence="3" id="KW-0653">Protein transport</keyword>
<dbReference type="SMART" id="SM00913">
    <property type="entry name" value="IBN_N"/>
    <property type="match status" value="1"/>
</dbReference>
<name>A0A8H3IGN0_9LECA</name>
<dbReference type="AlphaFoldDB" id="A0A8H3IGN0"/>
<evidence type="ECO:0000313" key="7">
    <source>
        <dbReference type="EMBL" id="CAF9917948.1"/>
    </source>
</evidence>
<dbReference type="GO" id="GO:0005829">
    <property type="term" value="C:cytosol"/>
    <property type="evidence" value="ECO:0007669"/>
    <property type="project" value="TreeGrafter"/>
</dbReference>
<dbReference type="InterPro" id="IPR011989">
    <property type="entry name" value="ARM-like"/>
</dbReference>
<dbReference type="GO" id="GO:0006606">
    <property type="term" value="P:protein import into nucleus"/>
    <property type="evidence" value="ECO:0007669"/>
    <property type="project" value="TreeGrafter"/>
</dbReference>
<protein>
    <recommendedName>
        <fullName evidence="6">Importin N-terminal domain-containing protein</fullName>
    </recommendedName>
</protein>
<dbReference type="Proteomes" id="UP000664534">
    <property type="component" value="Unassembled WGS sequence"/>
</dbReference>
<sequence>MEQQVVDLLTGTFSATASIRSDAEGHLEHLYTNNTFPISLISIASHKSVALDIRQAALLSLKKLVLKIWSPSLEEYQGPDTLSDATKEQVRQSVLSIATASNESRKIAAAASYVVSKIASADFPEQWPSLLPTLLNLVPQADETQLHGTLLVLGSLVEEGFDEEQFSGTAVDLVRCIYNVAVDGQKRLTTRALAVSIFRACLDTMELVYQTNKASVTQFMQELTEVWSPFFTEVLKMPLPRMPSEEEEYEKGPVDSHWRGVIALKTQVVKALDKIHNLFPHLLSPRTLELFSAIWESLQAHLSPYLAMYTGDQQRQSRMDDADRLPYTLDYLVIEELDYIQTLLNTTIIKRELDMQLAPESMANGTPSSTWIQQILATAVGYSQILTEDEELWEVDINVFLSEETSETANYSARNACAGLANKLCSYNWPVLESLLGHSKTAFEGGASNPKEKEAVLYVLQQVLEELSVCEKPVGLEIAQAYLSHSQVAMQDDGSEFLRARGGIAAGNLITAPGKALRDLVPDFALQSLKAIENDPSDIVKVSSMRVLQGYLKVLPAGRAQEFQVQTVAAISRFLSSHDLSEINDTEDLVDTLVETFRDAIMTDPTLCLEHPALDVLFTMARYGARSWQTSMLVNETFESITSTMASKGPEAYARLCSKVLPSLTSALDVGDMTAENSLSDMAVSLLSTLAEYGSEPLPQGFVATLLPKLYRLLFLPLEFSVHQSATITIKYILMHDPLQLFAWRDPETGKEGLEIVLLIIDRLLGPEVDESSAAEVGGLAVELVEKAGAERLGPYLMQLLQVVAIRLSTAERANFIQDLVLVFARLSLTNAKEVLDFLAQVRVEGANGGTGLEVVLRKWLENSVNFSGYNAIRQNIIALTNIYQLHDERLSSIQTKGDLIIQDSSRIKTRSQSKREPDQFSIIPVPLKITKVLIQELVNSSPTNTPGFHKRNHSLQGGISDDEDDDWEDEPTILDLGAQATRQDLMGYMDEGKWNTHETDDATQKYLVDFFNLVSHEPGFQELYHSLTDAERERLHKMNDQQNQLPQIIHSPIHSPHLA</sequence>
<evidence type="ECO:0000256" key="4">
    <source>
        <dbReference type="ARBA" id="ARBA00023242"/>
    </source>
</evidence>
<dbReference type="PANTHER" id="PTHR10997">
    <property type="entry name" value="IMPORTIN-7, 8, 11"/>
    <property type="match status" value="1"/>
</dbReference>
<dbReference type="OrthoDB" id="431626at2759"/>
<dbReference type="Pfam" id="PF03810">
    <property type="entry name" value="IBN_N"/>
    <property type="match status" value="1"/>
</dbReference>